<evidence type="ECO:0000313" key="2">
    <source>
        <dbReference type="EMBL" id="KAK1413127.1"/>
    </source>
</evidence>
<feature type="compositionally biased region" description="Basic residues" evidence="1">
    <location>
        <begin position="93"/>
        <end position="127"/>
    </location>
</feature>
<accession>A0AAD8K2L9</accession>
<evidence type="ECO:0008006" key="4">
    <source>
        <dbReference type="Google" id="ProtNLM"/>
    </source>
</evidence>
<reference evidence="2" key="1">
    <citation type="journal article" date="2023" name="bioRxiv">
        <title>Improved chromosome-level genome assembly for marigold (Tagetes erecta).</title>
        <authorList>
            <person name="Jiang F."/>
            <person name="Yuan L."/>
            <person name="Wang S."/>
            <person name="Wang H."/>
            <person name="Xu D."/>
            <person name="Wang A."/>
            <person name="Fan W."/>
        </authorList>
    </citation>
    <scope>NUCLEOTIDE SEQUENCE</scope>
    <source>
        <strain evidence="2">WSJ</strain>
        <tissue evidence="2">Leaf</tissue>
    </source>
</reference>
<proteinExistence type="predicted"/>
<gene>
    <name evidence="2" type="ORF">QVD17_34894</name>
</gene>
<organism evidence="2 3">
    <name type="scientific">Tagetes erecta</name>
    <name type="common">African marigold</name>
    <dbReference type="NCBI Taxonomy" id="13708"/>
    <lineage>
        <taxon>Eukaryota</taxon>
        <taxon>Viridiplantae</taxon>
        <taxon>Streptophyta</taxon>
        <taxon>Embryophyta</taxon>
        <taxon>Tracheophyta</taxon>
        <taxon>Spermatophyta</taxon>
        <taxon>Magnoliopsida</taxon>
        <taxon>eudicotyledons</taxon>
        <taxon>Gunneridae</taxon>
        <taxon>Pentapetalae</taxon>
        <taxon>asterids</taxon>
        <taxon>campanulids</taxon>
        <taxon>Asterales</taxon>
        <taxon>Asteraceae</taxon>
        <taxon>Asteroideae</taxon>
        <taxon>Heliantheae alliance</taxon>
        <taxon>Tageteae</taxon>
        <taxon>Tagetes</taxon>
    </lineage>
</organism>
<evidence type="ECO:0000313" key="3">
    <source>
        <dbReference type="Proteomes" id="UP001229421"/>
    </source>
</evidence>
<protein>
    <recommendedName>
        <fullName evidence="4">Phospholipase-like protein</fullName>
    </recommendedName>
</protein>
<comment type="caution">
    <text evidence="2">The sequence shown here is derived from an EMBL/GenBank/DDBJ whole genome shotgun (WGS) entry which is preliminary data.</text>
</comment>
<sequence>MTERPSCKSQTLFNRRPSDHHLRPPEPTHLCSPKILTTTSISNIWARSICKSNLFIAPSVAPTIADCVANPMLVKNMGRTRERAWRNTDAPKMKLKQTPKMKPKPTPKMKPKPTPKMKPKPTPKMKPKPTPTMKQKPTQKLLNYDDVEVIDLEQDQPERAENASPMMDSLEKLPSPQSDIICVQGYKVKRSIATILEDVFKKHGDIAANCTFKTDSVRSSFLEVICEVVRLIQTDEIIEKLEEIECQVSDAEAANINVSWLQSHLEAIHKMKEAGKNYSLLVETKANTILVKKSAQAVLRETSAALVAAQRRFKKAERCVRVLHLVEKNLSDGILESRDKIELLVKQIVL</sequence>
<dbReference type="Proteomes" id="UP001229421">
    <property type="component" value="Unassembled WGS sequence"/>
</dbReference>
<dbReference type="PANTHER" id="PTHR35358:SF18">
    <property type="entry name" value="PHOSPHOLIPASE-LIKE PROTEIN-RELATED"/>
    <property type="match status" value="1"/>
</dbReference>
<feature type="region of interest" description="Disordered" evidence="1">
    <location>
        <begin position="1"/>
        <end position="28"/>
    </location>
</feature>
<feature type="region of interest" description="Disordered" evidence="1">
    <location>
        <begin position="80"/>
        <end position="136"/>
    </location>
</feature>
<dbReference type="AlphaFoldDB" id="A0AAD8K2L9"/>
<feature type="compositionally biased region" description="Basic and acidic residues" evidence="1">
    <location>
        <begin position="16"/>
        <end position="26"/>
    </location>
</feature>
<keyword evidence="3" id="KW-1185">Reference proteome</keyword>
<dbReference type="PANTHER" id="PTHR35358">
    <property type="entry name" value="OS06G0711100 PROTEIN"/>
    <property type="match status" value="1"/>
</dbReference>
<dbReference type="InterPro" id="IPR007942">
    <property type="entry name" value="PLipase-like"/>
</dbReference>
<name>A0AAD8K2L9_TARER</name>
<dbReference type="Pfam" id="PF05278">
    <property type="entry name" value="PEARLI-4"/>
    <property type="match status" value="1"/>
</dbReference>
<dbReference type="EMBL" id="JAUHHV010000009">
    <property type="protein sequence ID" value="KAK1413127.1"/>
    <property type="molecule type" value="Genomic_DNA"/>
</dbReference>
<evidence type="ECO:0000256" key="1">
    <source>
        <dbReference type="SAM" id="MobiDB-lite"/>
    </source>
</evidence>
<feature type="compositionally biased region" description="Basic and acidic residues" evidence="1">
    <location>
        <begin position="80"/>
        <end position="92"/>
    </location>
</feature>